<dbReference type="AlphaFoldDB" id="A0A0C4DVZ5"/>
<dbReference type="EMBL" id="ADBL01000986">
    <property type="status" value="NOT_ANNOTATED_CDS"/>
    <property type="molecule type" value="Genomic_DNA"/>
</dbReference>
<dbReference type="OrthoDB" id="5545577at2759"/>
<dbReference type="GO" id="GO:0033617">
    <property type="term" value="P:mitochondrial respiratory chain complex IV assembly"/>
    <property type="evidence" value="ECO:0007669"/>
    <property type="project" value="TreeGrafter"/>
</dbReference>
<dbReference type="InterPro" id="IPR048280">
    <property type="entry name" value="COX6B-like"/>
</dbReference>
<evidence type="ECO:0000256" key="2">
    <source>
        <dbReference type="ARBA" id="ARBA00006425"/>
    </source>
</evidence>
<dbReference type="PANTHER" id="PTHR47677">
    <property type="entry name" value="CYTOCHROME C OXIDASE ASSEMBLY FACTOR 6"/>
    <property type="match status" value="1"/>
</dbReference>
<evidence type="ECO:0000256" key="4">
    <source>
        <dbReference type="ARBA" id="ARBA00023157"/>
    </source>
</evidence>
<sequence>MFGLFKSEEQKRAEEVRQGAVVPSRSERKRCWDSRDVYFACLDKAGVVDPVKDAKAAVKACGTESKAFEQNCAAQWVTHFKKYRVANYQKEQRLKALEAQGAIKMDSNVTFK</sequence>
<accession>A0A0C4DVZ5</accession>
<evidence type="ECO:0000256" key="5">
    <source>
        <dbReference type="SAM" id="MobiDB-lite"/>
    </source>
</evidence>
<reference evidence="6" key="3">
    <citation type="submission" date="2011-03" db="EMBL/GenBank/DDBJ databases">
        <title>Annotation of Magnaporthe poae ATCC 64411.</title>
        <authorList>
            <person name="Ma L.-J."/>
            <person name="Dead R."/>
            <person name="Young S.K."/>
            <person name="Zeng Q."/>
            <person name="Gargeya S."/>
            <person name="Fitzgerald M."/>
            <person name="Haas B."/>
            <person name="Abouelleil A."/>
            <person name="Alvarado L."/>
            <person name="Arachchi H.M."/>
            <person name="Berlin A."/>
            <person name="Brown A."/>
            <person name="Chapman S.B."/>
            <person name="Chen Z."/>
            <person name="Dunbar C."/>
            <person name="Freedman E."/>
            <person name="Gearin G."/>
            <person name="Gellesch M."/>
            <person name="Goldberg J."/>
            <person name="Griggs A."/>
            <person name="Gujja S."/>
            <person name="Heiman D."/>
            <person name="Howarth C."/>
            <person name="Larson L."/>
            <person name="Lui A."/>
            <person name="MacDonald P.J.P."/>
            <person name="Mehta T."/>
            <person name="Montmayeur A."/>
            <person name="Murphy C."/>
            <person name="Neiman D."/>
            <person name="Pearson M."/>
            <person name="Priest M."/>
            <person name="Roberts A."/>
            <person name="Saif S."/>
            <person name="Shea T."/>
            <person name="Shenoy N."/>
            <person name="Sisk P."/>
            <person name="Stolte C."/>
            <person name="Sykes S."/>
            <person name="Yandava C."/>
            <person name="Wortman J."/>
            <person name="Nusbaum C."/>
            <person name="Birren B."/>
        </authorList>
    </citation>
    <scope>NUCLEOTIDE SEQUENCE</scope>
    <source>
        <strain evidence="6">ATCC 64411</strain>
    </source>
</reference>
<reference evidence="6" key="2">
    <citation type="submission" date="2010-05" db="EMBL/GenBank/DDBJ databases">
        <title>The Genome Sequence of Magnaporthe poae strain ATCC 64411.</title>
        <authorList>
            <consortium name="The Broad Institute Genome Sequencing Platform"/>
            <consortium name="Broad Institute Genome Sequencing Center for Infectious Disease"/>
            <person name="Ma L.-J."/>
            <person name="Dead R."/>
            <person name="Young S."/>
            <person name="Zeng Q."/>
            <person name="Koehrsen M."/>
            <person name="Alvarado L."/>
            <person name="Berlin A."/>
            <person name="Chapman S.B."/>
            <person name="Chen Z."/>
            <person name="Freedman E."/>
            <person name="Gellesch M."/>
            <person name="Goldberg J."/>
            <person name="Griggs A."/>
            <person name="Gujja S."/>
            <person name="Heilman E.R."/>
            <person name="Heiman D."/>
            <person name="Hepburn T."/>
            <person name="Howarth C."/>
            <person name="Jen D."/>
            <person name="Larson L."/>
            <person name="Mehta T."/>
            <person name="Neiman D."/>
            <person name="Pearson M."/>
            <person name="Roberts A."/>
            <person name="Saif S."/>
            <person name="Shea T."/>
            <person name="Shenoy N."/>
            <person name="Sisk P."/>
            <person name="Stolte C."/>
            <person name="Sykes S."/>
            <person name="Walk T."/>
            <person name="White J."/>
            <person name="Yandava C."/>
            <person name="Haas B."/>
            <person name="Nusbaum C."/>
            <person name="Birren B."/>
        </authorList>
    </citation>
    <scope>NUCLEOTIDE SEQUENCE</scope>
    <source>
        <strain evidence="6">ATCC 64411</strain>
    </source>
</reference>
<feature type="compositionally biased region" description="Basic and acidic residues" evidence="5">
    <location>
        <begin position="1"/>
        <end position="17"/>
    </location>
</feature>
<feature type="region of interest" description="Disordered" evidence="5">
    <location>
        <begin position="1"/>
        <end position="25"/>
    </location>
</feature>
<evidence type="ECO:0000313" key="6">
    <source>
        <dbReference type="EMBL" id="KLU85132.1"/>
    </source>
</evidence>
<evidence type="ECO:0000256" key="3">
    <source>
        <dbReference type="ARBA" id="ARBA00023128"/>
    </source>
</evidence>
<dbReference type="InterPro" id="IPR036549">
    <property type="entry name" value="CX6/COA6-like_sf"/>
</dbReference>
<reference evidence="8" key="1">
    <citation type="submission" date="2010-05" db="EMBL/GenBank/DDBJ databases">
        <title>The genome sequence of Magnaporthe poae strain ATCC 64411.</title>
        <authorList>
            <person name="Ma L.-J."/>
            <person name="Dead R."/>
            <person name="Young S."/>
            <person name="Zeng Q."/>
            <person name="Koehrsen M."/>
            <person name="Alvarado L."/>
            <person name="Berlin A."/>
            <person name="Chapman S.B."/>
            <person name="Chen Z."/>
            <person name="Freedman E."/>
            <person name="Gellesch M."/>
            <person name="Goldberg J."/>
            <person name="Griggs A."/>
            <person name="Gujja S."/>
            <person name="Heilman E.R."/>
            <person name="Heiman D."/>
            <person name="Hepburn T."/>
            <person name="Howarth C."/>
            <person name="Jen D."/>
            <person name="Larson L."/>
            <person name="Mehta T."/>
            <person name="Neiman D."/>
            <person name="Pearson M."/>
            <person name="Roberts A."/>
            <person name="Saif S."/>
            <person name="Shea T."/>
            <person name="Shenoy N."/>
            <person name="Sisk P."/>
            <person name="Stolte C."/>
            <person name="Sykes S."/>
            <person name="Walk T."/>
            <person name="White J."/>
            <person name="Yandava C."/>
            <person name="Haas B."/>
            <person name="Nusbaum C."/>
            <person name="Birren B."/>
        </authorList>
    </citation>
    <scope>NUCLEOTIDE SEQUENCE [LARGE SCALE GENOMIC DNA]</scope>
    <source>
        <strain evidence="8">ATCC 64411 / 73-15</strain>
    </source>
</reference>
<proteinExistence type="inferred from homology"/>
<dbReference type="eggNOG" id="ENOG502S7HF">
    <property type="taxonomic scope" value="Eukaryota"/>
</dbReference>
<comment type="similarity">
    <text evidence="2">Belongs to the cytochrome c oxidase subunit 6B family.</text>
</comment>
<dbReference type="OMA" id="CAKAWVK"/>
<organism evidence="7 8">
    <name type="scientific">Magnaporthiopsis poae (strain ATCC 64411 / 73-15)</name>
    <name type="common">Kentucky bluegrass fungus</name>
    <name type="synonym">Magnaporthe poae</name>
    <dbReference type="NCBI Taxonomy" id="644358"/>
    <lineage>
        <taxon>Eukaryota</taxon>
        <taxon>Fungi</taxon>
        <taxon>Dikarya</taxon>
        <taxon>Ascomycota</taxon>
        <taxon>Pezizomycotina</taxon>
        <taxon>Sordariomycetes</taxon>
        <taxon>Sordariomycetidae</taxon>
        <taxon>Magnaporthales</taxon>
        <taxon>Magnaporthaceae</taxon>
        <taxon>Magnaporthiopsis</taxon>
    </lineage>
</organism>
<reference evidence="7" key="5">
    <citation type="submission" date="2015-06" db="UniProtKB">
        <authorList>
            <consortium name="EnsemblFungi"/>
        </authorList>
    </citation>
    <scope>IDENTIFICATION</scope>
    <source>
        <strain evidence="7">ATCC 64411</strain>
    </source>
</reference>
<dbReference type="Pfam" id="PF02297">
    <property type="entry name" value="COX6B"/>
    <property type="match status" value="1"/>
</dbReference>
<dbReference type="VEuPathDB" id="FungiDB:MAPG_04163"/>
<keyword evidence="3" id="KW-0496">Mitochondrion</keyword>
<evidence type="ECO:0000313" key="8">
    <source>
        <dbReference type="Proteomes" id="UP000011715"/>
    </source>
</evidence>
<dbReference type="STRING" id="644358.A0A0C4DVZ5"/>
<dbReference type="Gene3D" id="1.10.10.140">
    <property type="entry name" value="Cytochrome c oxidase, subunit VIb"/>
    <property type="match status" value="1"/>
</dbReference>
<dbReference type="EnsemblFungi" id="MAPG_04163T0">
    <property type="protein sequence ID" value="MAPG_04163T0"/>
    <property type="gene ID" value="MAPG_04163"/>
</dbReference>
<dbReference type="PANTHER" id="PTHR47677:SF1">
    <property type="entry name" value="CYTOCHROME C OXIDASE ASSEMBLY FACTOR 6"/>
    <property type="match status" value="1"/>
</dbReference>
<dbReference type="EMBL" id="GL876968">
    <property type="protein sequence ID" value="KLU85132.1"/>
    <property type="molecule type" value="Genomic_DNA"/>
</dbReference>
<dbReference type="GO" id="GO:0005758">
    <property type="term" value="C:mitochondrial intermembrane space"/>
    <property type="evidence" value="ECO:0007669"/>
    <property type="project" value="TreeGrafter"/>
</dbReference>
<evidence type="ECO:0008006" key="9">
    <source>
        <dbReference type="Google" id="ProtNLM"/>
    </source>
</evidence>
<evidence type="ECO:0000313" key="7">
    <source>
        <dbReference type="EnsemblFungi" id="MAPG_04163T0"/>
    </source>
</evidence>
<keyword evidence="8" id="KW-1185">Reference proteome</keyword>
<dbReference type="SUPFAM" id="SSF47694">
    <property type="entry name" value="Cytochrome c oxidase subunit h"/>
    <property type="match status" value="1"/>
</dbReference>
<comment type="subcellular location">
    <subcellularLocation>
        <location evidence="1">Mitochondrion</location>
    </subcellularLocation>
</comment>
<name>A0A0C4DVZ5_MAGP6</name>
<keyword evidence="4" id="KW-1015">Disulfide bond</keyword>
<gene>
    <name evidence="6" type="ORF">MAPG_04163</name>
</gene>
<evidence type="ECO:0000256" key="1">
    <source>
        <dbReference type="ARBA" id="ARBA00004173"/>
    </source>
</evidence>
<protein>
    <recommendedName>
        <fullName evidence="9">Cytochrome c oxidase assembly factor 6</fullName>
    </recommendedName>
</protein>
<dbReference type="Proteomes" id="UP000011715">
    <property type="component" value="Unassembled WGS sequence"/>
</dbReference>
<dbReference type="InterPro" id="IPR048281">
    <property type="entry name" value="COA6_fun"/>
</dbReference>
<reference evidence="7" key="4">
    <citation type="journal article" date="2015" name="G3 (Bethesda)">
        <title>Genome sequences of three phytopathogenic species of the Magnaporthaceae family of fungi.</title>
        <authorList>
            <person name="Okagaki L.H."/>
            <person name="Nunes C.C."/>
            <person name="Sailsbery J."/>
            <person name="Clay B."/>
            <person name="Brown D."/>
            <person name="John T."/>
            <person name="Oh Y."/>
            <person name="Young N."/>
            <person name="Fitzgerald M."/>
            <person name="Haas B.J."/>
            <person name="Zeng Q."/>
            <person name="Young S."/>
            <person name="Adiconis X."/>
            <person name="Fan L."/>
            <person name="Levin J.Z."/>
            <person name="Mitchell T.K."/>
            <person name="Okubara P.A."/>
            <person name="Farman M.L."/>
            <person name="Kohn L.M."/>
            <person name="Birren B."/>
            <person name="Ma L.-J."/>
            <person name="Dean R.A."/>
        </authorList>
    </citation>
    <scope>NUCLEOTIDE SEQUENCE</scope>
    <source>
        <strain evidence="7">ATCC 64411 / 73-15</strain>
    </source>
</reference>